<dbReference type="InterPro" id="IPR036291">
    <property type="entry name" value="NAD(P)-bd_dom_sf"/>
</dbReference>
<evidence type="ECO:0000256" key="1">
    <source>
        <dbReference type="ARBA" id="ARBA00005086"/>
    </source>
</evidence>
<evidence type="ECO:0000256" key="3">
    <source>
        <dbReference type="ARBA" id="ARBA00023002"/>
    </source>
</evidence>
<dbReference type="AlphaFoldDB" id="A0A512HQH8"/>
<evidence type="ECO:0000259" key="7">
    <source>
        <dbReference type="Pfam" id="PF02737"/>
    </source>
</evidence>
<dbReference type="InterPro" id="IPR006108">
    <property type="entry name" value="3HC_DH_C"/>
</dbReference>
<dbReference type="GO" id="GO:0016616">
    <property type="term" value="F:oxidoreductase activity, acting on the CH-OH group of donors, NAD or NADP as acceptor"/>
    <property type="evidence" value="ECO:0007669"/>
    <property type="project" value="InterPro"/>
</dbReference>
<dbReference type="InterPro" id="IPR022694">
    <property type="entry name" value="3-OHacyl-CoA_DH"/>
</dbReference>
<sequence length="300" mass="32196">MSSSFTNVTVLGTGVLGAQIAFQAASHGFEVTAYDIDDRALATATERLDDLVEVYEAEAPGVTRAAAAARASITLTTDLAQAAEHADLVIEAIPEVLSIKQETYRRLSELLPERTVLATNSSTLLPSDLADATGRPDRFLALHFANQVWKYNTAEVMGTAQTDPAVFDRVVEFAGEIGMVAIPIHKEKAGYVLNSLLVPFLNAAAGLAAFGYAEPADVDKVWRIGTGAPLGPFQIYDVIGLMTPYNILSHGDETDQQIAAWLKERYIDQGKLGIASGEGFYAYPSPDQSSPDQQTTEKKG</sequence>
<dbReference type="Pfam" id="PF02737">
    <property type="entry name" value="3HCDH_N"/>
    <property type="match status" value="1"/>
</dbReference>
<keyword evidence="9" id="KW-1185">Reference proteome</keyword>
<name>A0A512HQH8_9ACTN</name>
<dbReference type="RefSeq" id="WP_146825071.1">
    <property type="nucleotide sequence ID" value="NZ_BAAAYQ010000001.1"/>
</dbReference>
<accession>A0A512HQH8</accession>
<comment type="pathway">
    <text evidence="1">Lipid metabolism; butanoate metabolism.</text>
</comment>
<comment type="similarity">
    <text evidence="2">Belongs to the 3-hydroxyacyl-CoA dehydrogenase family.</text>
</comment>
<dbReference type="InterPro" id="IPR013328">
    <property type="entry name" value="6PGD_dom2"/>
</dbReference>
<feature type="region of interest" description="Disordered" evidence="5">
    <location>
        <begin position="280"/>
        <end position="300"/>
    </location>
</feature>
<dbReference type="PIRSF" id="PIRSF000105">
    <property type="entry name" value="HCDH"/>
    <property type="match status" value="1"/>
</dbReference>
<dbReference type="PANTHER" id="PTHR48075">
    <property type="entry name" value="3-HYDROXYACYL-COA DEHYDROGENASE FAMILY PROTEIN"/>
    <property type="match status" value="1"/>
</dbReference>
<dbReference type="SUPFAM" id="SSF48179">
    <property type="entry name" value="6-phosphogluconate dehydrogenase C-terminal domain-like"/>
    <property type="match status" value="1"/>
</dbReference>
<evidence type="ECO:0000259" key="6">
    <source>
        <dbReference type="Pfam" id="PF00725"/>
    </source>
</evidence>
<protein>
    <submittedName>
        <fullName evidence="8">3-hydroxybutyryl-CoA dehydrogenase</fullName>
    </submittedName>
</protein>
<dbReference type="Gene3D" id="1.10.1040.10">
    <property type="entry name" value="N-(1-d-carboxylethyl)-l-norvaline Dehydrogenase, domain 2"/>
    <property type="match status" value="1"/>
</dbReference>
<feature type="domain" description="3-hydroxyacyl-CoA dehydrogenase C-terminal" evidence="6">
    <location>
        <begin position="190"/>
        <end position="283"/>
    </location>
</feature>
<evidence type="ECO:0000313" key="9">
    <source>
        <dbReference type="Proteomes" id="UP000321769"/>
    </source>
</evidence>
<evidence type="ECO:0000256" key="2">
    <source>
        <dbReference type="ARBA" id="ARBA00009463"/>
    </source>
</evidence>
<organism evidence="8 9">
    <name type="scientific">Aeromicrobium flavum</name>
    <dbReference type="NCBI Taxonomy" id="416568"/>
    <lineage>
        <taxon>Bacteria</taxon>
        <taxon>Bacillati</taxon>
        <taxon>Actinomycetota</taxon>
        <taxon>Actinomycetes</taxon>
        <taxon>Propionibacteriales</taxon>
        <taxon>Nocardioidaceae</taxon>
        <taxon>Aeromicrobium</taxon>
    </lineage>
</organism>
<gene>
    <name evidence="8" type="ORF">AFL01nite_00290</name>
</gene>
<dbReference type="GO" id="GO:0070403">
    <property type="term" value="F:NAD+ binding"/>
    <property type="evidence" value="ECO:0007669"/>
    <property type="project" value="InterPro"/>
</dbReference>
<dbReference type="EMBL" id="BJZQ01000001">
    <property type="protein sequence ID" value="GEO87702.1"/>
    <property type="molecule type" value="Genomic_DNA"/>
</dbReference>
<dbReference type="Gene3D" id="3.40.50.720">
    <property type="entry name" value="NAD(P)-binding Rossmann-like Domain"/>
    <property type="match status" value="1"/>
</dbReference>
<dbReference type="InterPro" id="IPR006176">
    <property type="entry name" value="3-OHacyl-CoA_DH_NAD-bd"/>
</dbReference>
<dbReference type="Pfam" id="PF00725">
    <property type="entry name" value="3HCDH"/>
    <property type="match status" value="1"/>
</dbReference>
<evidence type="ECO:0000256" key="4">
    <source>
        <dbReference type="PIRSR" id="PIRSR000105-1"/>
    </source>
</evidence>
<reference evidence="8 9" key="1">
    <citation type="submission" date="2019-07" db="EMBL/GenBank/DDBJ databases">
        <title>Whole genome shotgun sequence of Aeromicrobium flavum NBRC 107625.</title>
        <authorList>
            <person name="Hosoyama A."/>
            <person name="Uohara A."/>
            <person name="Ohji S."/>
            <person name="Ichikawa N."/>
        </authorList>
    </citation>
    <scope>NUCLEOTIDE SEQUENCE [LARGE SCALE GENOMIC DNA]</scope>
    <source>
        <strain evidence="8 9">NBRC 107625</strain>
    </source>
</reference>
<comment type="caution">
    <text evidence="8">The sequence shown here is derived from an EMBL/GenBank/DDBJ whole genome shotgun (WGS) entry which is preliminary data.</text>
</comment>
<dbReference type="NCBIfam" id="NF006143">
    <property type="entry name" value="PRK08293.1"/>
    <property type="match status" value="1"/>
</dbReference>
<dbReference type="Proteomes" id="UP000321769">
    <property type="component" value="Unassembled WGS sequence"/>
</dbReference>
<evidence type="ECO:0000256" key="5">
    <source>
        <dbReference type="SAM" id="MobiDB-lite"/>
    </source>
</evidence>
<dbReference type="SUPFAM" id="SSF51735">
    <property type="entry name" value="NAD(P)-binding Rossmann-fold domains"/>
    <property type="match status" value="1"/>
</dbReference>
<evidence type="ECO:0000313" key="8">
    <source>
        <dbReference type="EMBL" id="GEO87702.1"/>
    </source>
</evidence>
<keyword evidence="3" id="KW-0560">Oxidoreductase</keyword>
<proteinExistence type="inferred from homology"/>
<feature type="domain" description="3-hydroxyacyl-CoA dehydrogenase NAD binding" evidence="7">
    <location>
        <begin position="7"/>
        <end position="186"/>
    </location>
</feature>
<dbReference type="PANTHER" id="PTHR48075:SF3">
    <property type="entry name" value="3-HYDROXYACYL-COA DEHYDROGENASE"/>
    <property type="match status" value="1"/>
</dbReference>
<dbReference type="GO" id="GO:0006631">
    <property type="term" value="P:fatty acid metabolic process"/>
    <property type="evidence" value="ECO:0007669"/>
    <property type="project" value="InterPro"/>
</dbReference>
<dbReference type="InterPro" id="IPR008927">
    <property type="entry name" value="6-PGluconate_DH-like_C_sf"/>
</dbReference>
<feature type="site" description="Important for catalytic activity" evidence="4">
    <location>
        <position position="143"/>
    </location>
</feature>
<dbReference type="OrthoDB" id="9771883at2"/>